<dbReference type="SUPFAM" id="SSF52266">
    <property type="entry name" value="SGNH hydrolase"/>
    <property type="match status" value="1"/>
</dbReference>
<organism evidence="2">
    <name type="scientific">marine metagenome</name>
    <dbReference type="NCBI Taxonomy" id="408172"/>
    <lineage>
        <taxon>unclassified sequences</taxon>
        <taxon>metagenomes</taxon>
        <taxon>ecological metagenomes</taxon>
    </lineage>
</organism>
<proteinExistence type="predicted"/>
<keyword evidence="1" id="KW-1133">Transmembrane helix</keyword>
<feature type="transmembrane region" description="Helical" evidence="1">
    <location>
        <begin position="12"/>
        <end position="32"/>
    </location>
</feature>
<reference evidence="2" key="1">
    <citation type="submission" date="2018-05" db="EMBL/GenBank/DDBJ databases">
        <authorList>
            <person name="Lanie J.A."/>
            <person name="Ng W.-L."/>
            <person name="Kazmierczak K.M."/>
            <person name="Andrzejewski T.M."/>
            <person name="Davidsen T.M."/>
            <person name="Wayne K.J."/>
            <person name="Tettelin H."/>
            <person name="Glass J.I."/>
            <person name="Rusch D."/>
            <person name="Podicherti R."/>
            <person name="Tsui H.-C.T."/>
            <person name="Winkler M.E."/>
        </authorList>
    </citation>
    <scope>NUCLEOTIDE SEQUENCE</scope>
</reference>
<gene>
    <name evidence="2" type="ORF">METZ01_LOCUS291405</name>
</gene>
<sequence>MSVQVSYKKQFVLSILLFLVLLSAIEIILRVYDHYDPNCRFIESSVYAEISFDLKREICKDNDKLVWNNNPLYLIPDQHFKTININSNSFRGDELQKNPDYRIFTIGGSTMFGVGSTSDSTTISGFLQKKISSQLSEYNIEVINAGIPKA</sequence>
<evidence type="ECO:0000256" key="1">
    <source>
        <dbReference type="SAM" id="Phobius"/>
    </source>
</evidence>
<dbReference type="EMBL" id="UINC01088384">
    <property type="protein sequence ID" value="SVC38551.1"/>
    <property type="molecule type" value="Genomic_DNA"/>
</dbReference>
<accession>A0A382LUG2</accession>
<keyword evidence="1" id="KW-0812">Transmembrane</keyword>
<dbReference type="AlphaFoldDB" id="A0A382LUG2"/>
<protein>
    <submittedName>
        <fullName evidence="2">Uncharacterized protein</fullName>
    </submittedName>
</protein>
<feature type="non-terminal residue" evidence="2">
    <location>
        <position position="150"/>
    </location>
</feature>
<keyword evidence="1" id="KW-0472">Membrane</keyword>
<name>A0A382LUG2_9ZZZZ</name>
<evidence type="ECO:0000313" key="2">
    <source>
        <dbReference type="EMBL" id="SVC38551.1"/>
    </source>
</evidence>